<dbReference type="GeneID" id="30144815"/>
<sequence>MRPVFLSFFMFAALGYVQSLEDVASASPTGVEGVIDTGTELPAPEVLQRCYKRVRDISVQNTERREVPFTYGSDCYINNSTTVQATGFNSTHYSHHHKHNQHLLRSLSHPTLEIHFTMGELNGIFRETFRQLGIEKAEDSGFCYFQPQQRGKLEVNGISVVAPLSVSETYQSLCLEYADIPVFRDEIVDVVVPISFETFCVYGEDICPDSSKFATFHSLVK</sequence>
<organism evidence="2 3">
    <name type="scientific">Babjeviella inositovora NRRL Y-12698</name>
    <dbReference type="NCBI Taxonomy" id="984486"/>
    <lineage>
        <taxon>Eukaryota</taxon>
        <taxon>Fungi</taxon>
        <taxon>Dikarya</taxon>
        <taxon>Ascomycota</taxon>
        <taxon>Saccharomycotina</taxon>
        <taxon>Pichiomycetes</taxon>
        <taxon>Serinales incertae sedis</taxon>
        <taxon>Babjeviella</taxon>
    </lineage>
</organism>
<dbReference type="RefSeq" id="XP_018986714.1">
    <property type="nucleotide sequence ID" value="XM_019126961.1"/>
</dbReference>
<evidence type="ECO:0000313" key="3">
    <source>
        <dbReference type="Proteomes" id="UP000094336"/>
    </source>
</evidence>
<reference evidence="3" key="1">
    <citation type="submission" date="2016-05" db="EMBL/GenBank/DDBJ databases">
        <title>Comparative genomics of biotechnologically important yeasts.</title>
        <authorList>
            <consortium name="DOE Joint Genome Institute"/>
            <person name="Riley R."/>
            <person name="Haridas S."/>
            <person name="Wolfe K.H."/>
            <person name="Lopes M.R."/>
            <person name="Hittinger C.T."/>
            <person name="Goker M."/>
            <person name="Salamov A."/>
            <person name="Wisecaver J."/>
            <person name="Long T.M."/>
            <person name="Aerts A.L."/>
            <person name="Barry K."/>
            <person name="Choi C."/>
            <person name="Clum A."/>
            <person name="Coughlan A.Y."/>
            <person name="Deshpande S."/>
            <person name="Douglass A.P."/>
            <person name="Hanson S.J."/>
            <person name="Klenk H.-P."/>
            <person name="Labutti K."/>
            <person name="Lapidus A."/>
            <person name="Lindquist E."/>
            <person name="Lipzen A."/>
            <person name="Meier-Kolthoff J.P."/>
            <person name="Ohm R.A."/>
            <person name="Otillar R.P."/>
            <person name="Pangilinan J."/>
            <person name="Peng Y."/>
            <person name="Rokas A."/>
            <person name="Rosa C.A."/>
            <person name="Scheuner C."/>
            <person name="Sibirny A.A."/>
            <person name="Slot J.C."/>
            <person name="Stielow J.B."/>
            <person name="Sun H."/>
            <person name="Kurtzman C.P."/>
            <person name="Blackwell M."/>
            <person name="Grigoriev I.V."/>
            <person name="Jeffries T.W."/>
        </authorList>
    </citation>
    <scope>NUCLEOTIDE SEQUENCE [LARGE SCALE GENOMIC DNA]</scope>
    <source>
        <strain evidence="3">NRRL Y-12698</strain>
    </source>
</reference>
<protein>
    <submittedName>
        <fullName evidence="2">Uncharacterized protein</fullName>
    </submittedName>
</protein>
<dbReference type="Proteomes" id="UP000094336">
    <property type="component" value="Unassembled WGS sequence"/>
</dbReference>
<feature type="signal peptide" evidence="1">
    <location>
        <begin position="1"/>
        <end position="19"/>
    </location>
</feature>
<evidence type="ECO:0000313" key="2">
    <source>
        <dbReference type="EMBL" id="ODQ81386.1"/>
    </source>
</evidence>
<name>A0A1E3QUM9_9ASCO</name>
<accession>A0A1E3QUM9</accession>
<keyword evidence="3" id="KW-1185">Reference proteome</keyword>
<evidence type="ECO:0000256" key="1">
    <source>
        <dbReference type="SAM" id="SignalP"/>
    </source>
</evidence>
<dbReference type="EMBL" id="KV454428">
    <property type="protein sequence ID" value="ODQ81386.1"/>
    <property type="molecule type" value="Genomic_DNA"/>
</dbReference>
<feature type="chain" id="PRO_5009134395" evidence="1">
    <location>
        <begin position="20"/>
        <end position="221"/>
    </location>
</feature>
<proteinExistence type="predicted"/>
<gene>
    <name evidence="2" type="ORF">BABINDRAFT_123934</name>
</gene>
<keyword evidence="1" id="KW-0732">Signal</keyword>
<dbReference type="AlphaFoldDB" id="A0A1E3QUM9"/>